<name>A0A443S0D7_9ACAR</name>
<gene>
    <name evidence="1" type="ORF">B4U80_03761</name>
</gene>
<sequence length="158" mass="17515">MQLNLQTAQCSAYWHWIDAGNGNIPDKAVRGGEDVNGESLFVGRVVHEGDTLPGKIVPSQGVCYVSHAGTEHAHKSYQVLVSDYELKWKQAEHGNVEKRAIMAGCTVDGQPLFIGRTYHDGSLVIGKVLPSQKTLYFPFAGNEHTADKYEVLRHKKHM</sequence>
<protein>
    <recommendedName>
        <fullName evidence="3">Natterin-3-like protein</fullName>
    </recommendedName>
</protein>
<dbReference type="Pfam" id="PF11901">
    <property type="entry name" value="DM9"/>
    <property type="match status" value="1"/>
</dbReference>
<dbReference type="PANTHER" id="PTHR31649">
    <property type="entry name" value="AGAP009604-PA"/>
    <property type="match status" value="1"/>
</dbReference>
<organism evidence="1 2">
    <name type="scientific">Leptotrombidium deliense</name>
    <dbReference type="NCBI Taxonomy" id="299467"/>
    <lineage>
        <taxon>Eukaryota</taxon>
        <taxon>Metazoa</taxon>
        <taxon>Ecdysozoa</taxon>
        <taxon>Arthropoda</taxon>
        <taxon>Chelicerata</taxon>
        <taxon>Arachnida</taxon>
        <taxon>Acari</taxon>
        <taxon>Acariformes</taxon>
        <taxon>Trombidiformes</taxon>
        <taxon>Prostigmata</taxon>
        <taxon>Anystina</taxon>
        <taxon>Parasitengona</taxon>
        <taxon>Trombiculoidea</taxon>
        <taxon>Trombiculidae</taxon>
        <taxon>Leptotrombidium</taxon>
    </lineage>
</organism>
<dbReference type="OrthoDB" id="2142040at2759"/>
<accession>A0A443S0D7</accession>
<evidence type="ECO:0000313" key="2">
    <source>
        <dbReference type="Proteomes" id="UP000288716"/>
    </source>
</evidence>
<dbReference type="PANTHER" id="PTHR31649:SF1">
    <property type="entry name" value="FARNESOIC ACID O-METHYL TRANSFERASE DOMAIN-CONTAINING PROTEIN"/>
    <property type="match status" value="1"/>
</dbReference>
<dbReference type="EMBL" id="NCKV01014505">
    <property type="protein sequence ID" value="RWS20953.1"/>
    <property type="molecule type" value="Genomic_DNA"/>
</dbReference>
<dbReference type="InterPro" id="IPR006616">
    <property type="entry name" value="DM9_repeat"/>
</dbReference>
<proteinExistence type="predicted"/>
<comment type="caution">
    <text evidence="1">The sequence shown here is derived from an EMBL/GenBank/DDBJ whole genome shotgun (WGS) entry which is preliminary data.</text>
</comment>
<dbReference type="VEuPathDB" id="VectorBase:LDEU011087"/>
<evidence type="ECO:0008006" key="3">
    <source>
        <dbReference type="Google" id="ProtNLM"/>
    </source>
</evidence>
<dbReference type="Proteomes" id="UP000288716">
    <property type="component" value="Unassembled WGS sequence"/>
</dbReference>
<dbReference type="AlphaFoldDB" id="A0A443S0D7"/>
<evidence type="ECO:0000313" key="1">
    <source>
        <dbReference type="EMBL" id="RWS20953.1"/>
    </source>
</evidence>
<reference evidence="1 2" key="1">
    <citation type="journal article" date="2018" name="Gigascience">
        <title>Genomes of trombidid mites reveal novel predicted allergens and laterally-transferred genes associated with secondary metabolism.</title>
        <authorList>
            <person name="Dong X."/>
            <person name="Chaisiri K."/>
            <person name="Xia D."/>
            <person name="Armstrong S.D."/>
            <person name="Fang Y."/>
            <person name="Donnelly M.J."/>
            <person name="Kadowaki T."/>
            <person name="McGarry J.W."/>
            <person name="Darby A.C."/>
            <person name="Makepeace B.L."/>
        </authorList>
    </citation>
    <scope>NUCLEOTIDE SEQUENCE [LARGE SCALE GENOMIC DNA]</scope>
    <source>
        <strain evidence="1">UoL-UT</strain>
    </source>
</reference>
<keyword evidence="2" id="KW-1185">Reference proteome</keyword>
<dbReference type="STRING" id="299467.A0A443S0D7"/>
<dbReference type="SMART" id="SM00696">
    <property type="entry name" value="DM9"/>
    <property type="match status" value="2"/>
</dbReference>